<dbReference type="EMBL" id="JAUGZK010000010">
    <property type="protein sequence ID" value="MEE2025178.1"/>
    <property type="molecule type" value="Genomic_DNA"/>
</dbReference>
<reference evidence="1 2" key="1">
    <citation type="submission" date="2023-06" db="EMBL/GenBank/DDBJ databases">
        <title>Alkalimonas sp., MEB004 an alkaliphilic bacterium isolated from Lonar Lake, India.</title>
        <authorList>
            <person name="Joshi A."/>
            <person name="Thite S."/>
        </authorList>
    </citation>
    <scope>NUCLEOTIDE SEQUENCE [LARGE SCALE GENOMIC DNA]</scope>
    <source>
        <strain evidence="1 2">MEB004</strain>
    </source>
</reference>
<name>A0ABU7JJQ3_9GAMM</name>
<dbReference type="Proteomes" id="UP001339167">
    <property type="component" value="Unassembled WGS sequence"/>
</dbReference>
<proteinExistence type="predicted"/>
<organism evidence="1 2">
    <name type="scientific">Alkalimonas mucilaginosa</name>
    <dbReference type="NCBI Taxonomy" id="3057676"/>
    <lineage>
        <taxon>Bacteria</taxon>
        <taxon>Pseudomonadati</taxon>
        <taxon>Pseudomonadota</taxon>
        <taxon>Gammaproteobacteria</taxon>
        <taxon>Alkalimonas</taxon>
    </lineage>
</organism>
<dbReference type="RefSeq" id="WP_330088498.1">
    <property type="nucleotide sequence ID" value="NZ_JAUGZK010000010.1"/>
</dbReference>
<protein>
    <submittedName>
        <fullName evidence="1">VC2046/SO_2500 family protein</fullName>
    </submittedName>
</protein>
<sequence length="155" mass="17534">MLIHEWQIGPEMNQALQRQQPADFRLWRSLLSAAVEEQAAFVLQQPEKSSEKPSLRQSFGLGKPRVFALQSGDIARVAACNHALQQSFIACRLQQALSPLPLVLQDDAKKLDARVADNLDLHSRRRRRQQKEEPVEVDATALYELLHHIKPQAAA</sequence>
<accession>A0ABU7JJQ3</accession>
<dbReference type="InterPro" id="IPR021879">
    <property type="entry name" value="VC2046_fam"/>
</dbReference>
<comment type="caution">
    <text evidence="1">The sequence shown here is derived from an EMBL/GenBank/DDBJ whole genome shotgun (WGS) entry which is preliminary data.</text>
</comment>
<evidence type="ECO:0000313" key="2">
    <source>
        <dbReference type="Proteomes" id="UP001339167"/>
    </source>
</evidence>
<gene>
    <name evidence="1" type="ORF">QWF21_13070</name>
</gene>
<evidence type="ECO:0000313" key="1">
    <source>
        <dbReference type="EMBL" id="MEE2025178.1"/>
    </source>
</evidence>
<keyword evidence="2" id="KW-1185">Reference proteome</keyword>
<dbReference type="Pfam" id="PF11993">
    <property type="entry name" value="VC2046"/>
    <property type="match status" value="1"/>
</dbReference>